<comment type="subcellular location">
    <subcellularLocation>
        <location evidence="1">Nucleus</location>
    </subcellularLocation>
</comment>
<dbReference type="SUPFAM" id="SSF57667">
    <property type="entry name" value="beta-beta-alpha zinc fingers"/>
    <property type="match status" value="2"/>
</dbReference>
<evidence type="ECO:0000313" key="14">
    <source>
        <dbReference type="Ensembl" id="ENSNBRP00000019674.1"/>
    </source>
</evidence>
<evidence type="ECO:0000259" key="13">
    <source>
        <dbReference type="PROSITE" id="PS50157"/>
    </source>
</evidence>
<reference evidence="14" key="1">
    <citation type="submission" date="2025-08" db="UniProtKB">
        <authorList>
            <consortium name="Ensembl"/>
        </authorList>
    </citation>
    <scope>IDENTIFICATION</scope>
</reference>
<dbReference type="PANTHER" id="PTHR45925">
    <property type="entry name" value="ZINC FINGER PROTEIN"/>
    <property type="match status" value="1"/>
</dbReference>
<dbReference type="InterPro" id="IPR051967">
    <property type="entry name" value="Krueppel_C2H2-ZF"/>
</dbReference>
<dbReference type="SMART" id="SM00355">
    <property type="entry name" value="ZnF_C2H2"/>
    <property type="match status" value="4"/>
</dbReference>
<dbReference type="FunFam" id="3.30.160.60:FF:000694">
    <property type="entry name" value="zinc finger protein 516"/>
    <property type="match status" value="1"/>
</dbReference>
<dbReference type="GO" id="GO:0008270">
    <property type="term" value="F:zinc ion binding"/>
    <property type="evidence" value="ECO:0007669"/>
    <property type="project" value="UniProtKB-KW"/>
</dbReference>
<dbReference type="GeneTree" id="ENSGT00940000156397"/>
<dbReference type="AlphaFoldDB" id="A0A3Q4MUE5"/>
<dbReference type="GO" id="GO:0000981">
    <property type="term" value="F:DNA-binding transcription factor activity, RNA polymerase II-specific"/>
    <property type="evidence" value="ECO:0007669"/>
    <property type="project" value="TreeGrafter"/>
</dbReference>
<dbReference type="InterPro" id="IPR036236">
    <property type="entry name" value="Znf_C2H2_sf"/>
</dbReference>
<evidence type="ECO:0000313" key="15">
    <source>
        <dbReference type="Proteomes" id="UP000261580"/>
    </source>
</evidence>
<feature type="compositionally biased region" description="Low complexity" evidence="12">
    <location>
        <begin position="57"/>
        <end position="69"/>
    </location>
</feature>
<evidence type="ECO:0000256" key="8">
    <source>
        <dbReference type="ARBA" id="ARBA00023125"/>
    </source>
</evidence>
<evidence type="ECO:0000256" key="3">
    <source>
        <dbReference type="ARBA" id="ARBA00022723"/>
    </source>
</evidence>
<evidence type="ECO:0000256" key="11">
    <source>
        <dbReference type="PROSITE-ProRule" id="PRU00042"/>
    </source>
</evidence>
<keyword evidence="5 11" id="KW-0863">Zinc-finger</keyword>
<dbReference type="Proteomes" id="UP000261580">
    <property type="component" value="Unassembled WGS sequence"/>
</dbReference>
<evidence type="ECO:0000256" key="7">
    <source>
        <dbReference type="ARBA" id="ARBA00023015"/>
    </source>
</evidence>
<evidence type="ECO:0000256" key="2">
    <source>
        <dbReference type="ARBA" id="ARBA00006991"/>
    </source>
</evidence>
<evidence type="ECO:0000256" key="9">
    <source>
        <dbReference type="ARBA" id="ARBA00023163"/>
    </source>
</evidence>
<feature type="region of interest" description="Disordered" evidence="12">
    <location>
        <begin position="1"/>
        <end position="21"/>
    </location>
</feature>
<protein>
    <recommendedName>
        <fullName evidence="13">C2H2-type domain-containing protein</fullName>
    </recommendedName>
</protein>
<keyword evidence="4" id="KW-0677">Repeat</keyword>
<reference evidence="14" key="2">
    <citation type="submission" date="2025-09" db="UniProtKB">
        <authorList>
            <consortium name="Ensembl"/>
        </authorList>
    </citation>
    <scope>IDENTIFICATION</scope>
</reference>
<evidence type="ECO:0000256" key="4">
    <source>
        <dbReference type="ARBA" id="ARBA00022737"/>
    </source>
</evidence>
<keyword evidence="9" id="KW-0804">Transcription</keyword>
<dbReference type="GO" id="GO:0005634">
    <property type="term" value="C:nucleus"/>
    <property type="evidence" value="ECO:0007669"/>
    <property type="project" value="UniProtKB-SubCell"/>
</dbReference>
<evidence type="ECO:0000256" key="1">
    <source>
        <dbReference type="ARBA" id="ARBA00004123"/>
    </source>
</evidence>
<keyword evidence="3" id="KW-0479">Metal-binding</keyword>
<dbReference type="Bgee" id="ENSNBRG00000015131">
    <property type="expression patterns" value="Expressed in brain"/>
</dbReference>
<dbReference type="InterPro" id="IPR013087">
    <property type="entry name" value="Znf_C2H2_type"/>
</dbReference>
<proteinExistence type="inferred from homology"/>
<dbReference type="PANTHER" id="PTHR45925:SF2">
    <property type="entry name" value="ZINC FINGER PROTEIN 536"/>
    <property type="match status" value="1"/>
</dbReference>
<evidence type="ECO:0000256" key="10">
    <source>
        <dbReference type="ARBA" id="ARBA00023242"/>
    </source>
</evidence>
<dbReference type="OMA" id="HSECSAN"/>
<dbReference type="Pfam" id="PF00096">
    <property type="entry name" value="zf-C2H2"/>
    <property type="match status" value="3"/>
</dbReference>
<evidence type="ECO:0000256" key="6">
    <source>
        <dbReference type="ARBA" id="ARBA00022833"/>
    </source>
</evidence>
<dbReference type="Ensembl" id="ENSNBRT00000020192.1">
    <property type="protein sequence ID" value="ENSNBRP00000019674.1"/>
    <property type="gene ID" value="ENSNBRG00000015131.1"/>
</dbReference>
<evidence type="ECO:0000256" key="5">
    <source>
        <dbReference type="ARBA" id="ARBA00022771"/>
    </source>
</evidence>
<feature type="region of interest" description="Disordered" evidence="12">
    <location>
        <begin position="54"/>
        <end position="87"/>
    </location>
</feature>
<keyword evidence="15" id="KW-1185">Reference proteome</keyword>
<dbReference type="PROSITE" id="PS00028">
    <property type="entry name" value="ZINC_FINGER_C2H2_1"/>
    <property type="match status" value="3"/>
</dbReference>
<evidence type="ECO:0000256" key="12">
    <source>
        <dbReference type="SAM" id="MobiDB-lite"/>
    </source>
</evidence>
<comment type="similarity">
    <text evidence="2">Belongs to the krueppel C2H2-type zinc-finger protein family.</text>
</comment>
<keyword evidence="8" id="KW-0238">DNA-binding</keyword>
<feature type="compositionally biased region" description="Polar residues" evidence="12">
    <location>
        <begin position="70"/>
        <end position="87"/>
    </location>
</feature>
<feature type="domain" description="C2H2-type" evidence="13">
    <location>
        <begin position="186"/>
        <end position="213"/>
    </location>
</feature>
<keyword evidence="6" id="KW-0862">Zinc</keyword>
<keyword evidence="7" id="KW-0805">Transcription regulation</keyword>
<organism evidence="14 15">
    <name type="scientific">Neolamprologus brichardi</name>
    <name type="common">Fairy cichlid</name>
    <name type="synonym">Lamprologus brichardi</name>
    <dbReference type="NCBI Taxonomy" id="32507"/>
    <lineage>
        <taxon>Eukaryota</taxon>
        <taxon>Metazoa</taxon>
        <taxon>Chordata</taxon>
        <taxon>Craniata</taxon>
        <taxon>Vertebrata</taxon>
        <taxon>Euteleostomi</taxon>
        <taxon>Actinopterygii</taxon>
        <taxon>Neopterygii</taxon>
        <taxon>Teleostei</taxon>
        <taxon>Neoteleostei</taxon>
        <taxon>Acanthomorphata</taxon>
        <taxon>Ovalentaria</taxon>
        <taxon>Cichlomorphae</taxon>
        <taxon>Cichliformes</taxon>
        <taxon>Cichlidae</taxon>
        <taxon>African cichlids</taxon>
        <taxon>Pseudocrenilabrinae</taxon>
        <taxon>Lamprologini</taxon>
        <taxon>Neolamprologus</taxon>
    </lineage>
</organism>
<dbReference type="GO" id="GO:0000978">
    <property type="term" value="F:RNA polymerase II cis-regulatory region sequence-specific DNA binding"/>
    <property type="evidence" value="ECO:0007669"/>
    <property type="project" value="TreeGrafter"/>
</dbReference>
<dbReference type="Gene3D" id="3.30.160.60">
    <property type="entry name" value="Classic Zinc Finger"/>
    <property type="match status" value="2"/>
</dbReference>
<feature type="domain" description="C2H2-type" evidence="13">
    <location>
        <begin position="158"/>
        <end position="185"/>
    </location>
</feature>
<accession>A0A3Q4MUE5</accession>
<sequence length="260" mass="30174">WPRSHLHRFPPNPVRTHKEENRLLHELEERAILRDRQMRASHVSQPQAANINHHQKPLPQTFPTQPLLLSNSSAADSQPCGSTSPKLTTIHDEAIQPQTTGFRCSFCKGKFRKQQELERHIRILHKPYKCTLCEFAASHEEELISHVEMTHITPVGEFPCEVCGQTFSQAWFLKGHMRKHKDSFEHCCQICGRRFKEPWFLKNHMKVHLNKLAAKTNLAPERDSSAEMSNLTTLAHKHSECSANKRRRLQFKDTNSPFQL</sequence>
<name>A0A3Q4MUE5_NEOBR</name>
<feature type="domain" description="C2H2-type" evidence="13">
    <location>
        <begin position="102"/>
        <end position="130"/>
    </location>
</feature>
<keyword evidence="10" id="KW-0539">Nucleus</keyword>
<dbReference type="PROSITE" id="PS50157">
    <property type="entry name" value="ZINC_FINGER_C2H2_2"/>
    <property type="match status" value="3"/>
</dbReference>